<accession>A0A096CRK7</accession>
<protein>
    <submittedName>
        <fullName evidence="1">Secretion protein HlyD</fullName>
    </submittedName>
</protein>
<evidence type="ECO:0000313" key="1">
    <source>
        <dbReference type="EMBL" id="KGG84590.1"/>
    </source>
</evidence>
<sequence>MNPSPFRLSIVSGAPLLAAAVLMLGGCSPSQDAASVITPAAAQIKPQSQVAVARGKIDVEGGLLDLSSAASGVVQQLLVKEGQSVQKGQPVLRLADDAARADLAVVESELLLAQTKLKTRQDRLPALKATLTRWQAAAKQGAADLQSVDEAVQALRDAQSEVDIAAAEVTVAKRKAEQLRALLQRHELRAPEAAVVVRLQAQGGSMLQSGSPVAVLLPKRPFIVRAEVNESFVTAIREGMKALVTVDADGSAARQEFPAATVLRISPVYGTARLQDDAQRGPVRVVECVLAFDQPPANVKVGQNVRVSFHE</sequence>
<dbReference type="AlphaFoldDB" id="A0A096CRK7"/>
<dbReference type="RefSeq" id="WP_034351332.1">
    <property type="nucleotide sequence ID" value="NZ_AWOS01000001.1"/>
</dbReference>
<dbReference type="GO" id="GO:0015562">
    <property type="term" value="F:efflux transmembrane transporter activity"/>
    <property type="evidence" value="ECO:0007669"/>
    <property type="project" value="TreeGrafter"/>
</dbReference>
<dbReference type="Gene3D" id="2.40.50.100">
    <property type="match status" value="1"/>
</dbReference>
<dbReference type="Gene3D" id="2.40.30.170">
    <property type="match status" value="1"/>
</dbReference>
<dbReference type="PANTHER" id="PTHR30469">
    <property type="entry name" value="MULTIDRUG RESISTANCE PROTEIN MDTA"/>
    <property type="match status" value="1"/>
</dbReference>
<evidence type="ECO:0000313" key="2">
    <source>
        <dbReference type="Proteomes" id="UP000029567"/>
    </source>
</evidence>
<dbReference type="EMBL" id="AWTN01000127">
    <property type="protein sequence ID" value="KGG84590.1"/>
    <property type="molecule type" value="Genomic_DNA"/>
</dbReference>
<dbReference type="SUPFAM" id="SSF111369">
    <property type="entry name" value="HlyD-like secretion proteins"/>
    <property type="match status" value="1"/>
</dbReference>
<dbReference type="PROSITE" id="PS51257">
    <property type="entry name" value="PROKAR_LIPOPROTEIN"/>
    <property type="match status" value="1"/>
</dbReference>
<name>A0A096CRK7_9BURK</name>
<dbReference type="Proteomes" id="UP000029567">
    <property type="component" value="Unassembled WGS sequence"/>
</dbReference>
<dbReference type="PANTHER" id="PTHR30469:SF15">
    <property type="entry name" value="HLYD FAMILY OF SECRETION PROTEINS"/>
    <property type="match status" value="1"/>
</dbReference>
<proteinExistence type="predicted"/>
<dbReference type="OrthoDB" id="8794034at2"/>
<dbReference type="GO" id="GO:1990281">
    <property type="term" value="C:efflux pump complex"/>
    <property type="evidence" value="ECO:0007669"/>
    <property type="project" value="TreeGrafter"/>
</dbReference>
<gene>
    <name evidence="1" type="ORF">P245_23700</name>
</gene>
<reference evidence="1 2" key="1">
    <citation type="submission" date="2013-09" db="EMBL/GenBank/DDBJ databases">
        <title>High correlation between genotypes and phenotypes of environmental bacteria Comamonas testosteroni strains.</title>
        <authorList>
            <person name="Liu L."/>
            <person name="Zhu W."/>
            <person name="Xia X."/>
            <person name="Xu B."/>
            <person name="Luo M."/>
            <person name="Wang G."/>
        </authorList>
    </citation>
    <scope>NUCLEOTIDE SEQUENCE [LARGE SCALE GENOMIC DNA]</scope>
    <source>
        <strain evidence="1 2">JL14</strain>
    </source>
</reference>
<comment type="caution">
    <text evidence="1">The sequence shown here is derived from an EMBL/GenBank/DDBJ whole genome shotgun (WGS) entry which is preliminary data.</text>
</comment>
<organism evidence="1 2">
    <name type="scientific">Comamonas thiooxydans</name>
    <dbReference type="NCBI Taxonomy" id="363952"/>
    <lineage>
        <taxon>Bacteria</taxon>
        <taxon>Pseudomonadati</taxon>
        <taxon>Pseudomonadota</taxon>
        <taxon>Betaproteobacteria</taxon>
        <taxon>Burkholderiales</taxon>
        <taxon>Comamonadaceae</taxon>
        <taxon>Comamonas</taxon>
    </lineage>
</organism>